<keyword evidence="2" id="KW-1185">Reference proteome</keyword>
<reference evidence="1 2" key="1">
    <citation type="journal article" date="2009" name="PLoS Genet.">
        <title>Genomic analysis of the basal lineage fungus Rhizopus oryzae reveals a whole-genome duplication.</title>
        <authorList>
            <person name="Ma L.-J."/>
            <person name="Ibrahim A.S."/>
            <person name="Skory C."/>
            <person name="Grabherr M.G."/>
            <person name="Burger G."/>
            <person name="Butler M."/>
            <person name="Elias M."/>
            <person name="Idnurm A."/>
            <person name="Lang B.F."/>
            <person name="Sone T."/>
            <person name="Abe A."/>
            <person name="Calvo S.E."/>
            <person name="Corrochano L.M."/>
            <person name="Engels R."/>
            <person name="Fu J."/>
            <person name="Hansberg W."/>
            <person name="Kim J.-M."/>
            <person name="Kodira C.D."/>
            <person name="Koehrsen M.J."/>
            <person name="Liu B."/>
            <person name="Miranda-Saavedra D."/>
            <person name="O'Leary S."/>
            <person name="Ortiz-Castellanos L."/>
            <person name="Poulter R."/>
            <person name="Rodriguez-Romero J."/>
            <person name="Ruiz-Herrera J."/>
            <person name="Shen Y.-Q."/>
            <person name="Zeng Q."/>
            <person name="Galagan J."/>
            <person name="Birren B.W."/>
            <person name="Cuomo C.A."/>
            <person name="Wickes B.L."/>
        </authorList>
    </citation>
    <scope>NUCLEOTIDE SEQUENCE [LARGE SCALE GENOMIC DNA]</scope>
    <source>
        <strain evidence="2">RA 99-880 / ATCC MYA-4621 / FGSC 9543 / NRRL 43880</strain>
    </source>
</reference>
<gene>
    <name evidence="1" type="ORF">RO3G_06236</name>
</gene>
<sequence length="80" mass="8961">MSTLSMYHLCINGIIDINDTSSGSQMIMLGKHAENFLSSKFKYHHDGLKDYNIGGIIKSFKKSTNISIKTKNTQTAKQVH</sequence>
<dbReference type="GeneID" id="93613207"/>
<dbReference type="VEuPathDB" id="FungiDB:RO3G_06236"/>
<protein>
    <submittedName>
        <fullName evidence="1">Uncharacterized protein</fullName>
    </submittedName>
</protein>
<evidence type="ECO:0000313" key="1">
    <source>
        <dbReference type="EMBL" id="EIE81531.1"/>
    </source>
</evidence>
<proteinExistence type="predicted"/>
<evidence type="ECO:0000313" key="2">
    <source>
        <dbReference type="Proteomes" id="UP000009138"/>
    </source>
</evidence>
<dbReference type="EMBL" id="CH476735">
    <property type="protein sequence ID" value="EIE81531.1"/>
    <property type="molecule type" value="Genomic_DNA"/>
</dbReference>
<accession>I1BZA1</accession>
<dbReference type="Proteomes" id="UP000009138">
    <property type="component" value="Unassembled WGS sequence"/>
</dbReference>
<dbReference type="AlphaFoldDB" id="I1BZA1"/>
<name>I1BZA1_RHIO9</name>
<dbReference type="InParanoid" id="I1BZA1"/>
<organism evidence="1 2">
    <name type="scientific">Rhizopus delemar (strain RA 99-880 / ATCC MYA-4621 / FGSC 9543 / NRRL 43880)</name>
    <name type="common">Mucormycosis agent</name>
    <name type="synonym">Rhizopus arrhizus var. delemar</name>
    <dbReference type="NCBI Taxonomy" id="246409"/>
    <lineage>
        <taxon>Eukaryota</taxon>
        <taxon>Fungi</taxon>
        <taxon>Fungi incertae sedis</taxon>
        <taxon>Mucoromycota</taxon>
        <taxon>Mucoromycotina</taxon>
        <taxon>Mucoromycetes</taxon>
        <taxon>Mucorales</taxon>
        <taxon>Mucorineae</taxon>
        <taxon>Rhizopodaceae</taxon>
        <taxon>Rhizopus</taxon>
    </lineage>
</organism>
<dbReference type="RefSeq" id="XP_067516927.1">
    <property type="nucleotide sequence ID" value="XM_067660826.1"/>
</dbReference>